<dbReference type="EMBL" id="EF583987">
    <property type="protein sequence ID" value="ABQ75882.1"/>
    <property type="molecule type" value="Genomic_DNA"/>
</dbReference>
<proteinExistence type="predicted"/>
<accession>A5YSC5</accession>
<dbReference type="AlphaFoldDB" id="A5YSC5"/>
<dbReference type="CDD" id="cd06552">
    <property type="entry name" value="ASCH_yqfb_like"/>
    <property type="match status" value="1"/>
</dbReference>
<sequence length="121" mass="13574">MSVASLLNTHYTVPLMTEIDSDALLPNEHVKNAVRNGDITQLSRGATNKYASEGDTFSIDEDVFVISSVDKRTLGDLTDLDAQREGSESLTAYRERMQRVHTDGFEWDPTNKILTYQFESA</sequence>
<dbReference type="InterPro" id="IPR015947">
    <property type="entry name" value="PUA-like_sf"/>
</dbReference>
<evidence type="ECO:0000313" key="1">
    <source>
        <dbReference type="EMBL" id="ABQ75882.1"/>
    </source>
</evidence>
<organism evidence="1">
    <name type="scientific">uncultured haloarchaeon</name>
    <dbReference type="NCBI Taxonomy" id="160804"/>
    <lineage>
        <taxon>Archaea</taxon>
        <taxon>Methanobacteriati</taxon>
        <taxon>Methanobacteriota</taxon>
        <taxon>Stenosarchaea group</taxon>
        <taxon>Halobacteria</taxon>
        <taxon>Halobacteriales</taxon>
        <taxon>Halobacteriaceae</taxon>
        <taxon>environmental samples</taxon>
    </lineage>
</organism>
<reference evidence="1" key="1">
    <citation type="journal article" date="2007" name="ISME J.">
        <title>Genomic plasticity in prokaryotes: the case of the square haloarchaeon.</title>
        <authorList>
            <person name="Cuadros-Orellana S."/>
            <person name="Martin-Cuadrado A.B."/>
            <person name="Legault B."/>
            <person name="D'Auria G."/>
            <person name="Zhaxybayeva O."/>
            <person name="Papke R.T."/>
            <person name="Rodriguez-Valera F."/>
        </authorList>
    </citation>
    <scope>NUCLEOTIDE SEQUENCE</scope>
</reference>
<dbReference type="SUPFAM" id="SSF88697">
    <property type="entry name" value="PUA domain-like"/>
    <property type="match status" value="1"/>
</dbReference>
<evidence type="ECO:0008006" key="2">
    <source>
        <dbReference type="Google" id="ProtNLM"/>
    </source>
</evidence>
<protein>
    <recommendedName>
        <fullName evidence="2">ASCH domain-containing protein</fullName>
    </recommendedName>
</protein>
<name>A5YSC5_9EURY</name>